<evidence type="ECO:0000259" key="7">
    <source>
        <dbReference type="Pfam" id="PF13462"/>
    </source>
</evidence>
<proteinExistence type="inferred from homology"/>
<feature type="transmembrane region" description="Helical" evidence="6">
    <location>
        <begin position="12"/>
        <end position="33"/>
    </location>
</feature>
<dbReference type="InterPro" id="IPR012336">
    <property type="entry name" value="Thioredoxin-like_fold"/>
</dbReference>
<evidence type="ECO:0000256" key="3">
    <source>
        <dbReference type="ARBA" id="ARBA00023002"/>
    </source>
</evidence>
<dbReference type="PANTHER" id="PTHR13887">
    <property type="entry name" value="GLUTATHIONE S-TRANSFERASE KAPPA"/>
    <property type="match status" value="1"/>
</dbReference>
<gene>
    <name evidence="8" type="ORF">J4H91_04155</name>
</gene>
<name>A0A939LUU6_9MICO</name>
<protein>
    <submittedName>
        <fullName evidence="8">Thioredoxin domain-containing protein</fullName>
    </submittedName>
</protein>
<evidence type="ECO:0000256" key="2">
    <source>
        <dbReference type="ARBA" id="ARBA00022729"/>
    </source>
</evidence>
<dbReference type="Pfam" id="PF13462">
    <property type="entry name" value="Thioredoxin_4"/>
    <property type="match status" value="1"/>
</dbReference>
<keyword evidence="3" id="KW-0560">Oxidoreductase</keyword>
<evidence type="ECO:0000256" key="5">
    <source>
        <dbReference type="ARBA" id="ARBA00023284"/>
    </source>
</evidence>
<comment type="similarity">
    <text evidence="1">Belongs to the thioredoxin family. DsbA subfamily.</text>
</comment>
<dbReference type="EMBL" id="JAGDYL010000005">
    <property type="protein sequence ID" value="MBO1804511.1"/>
    <property type="molecule type" value="Genomic_DNA"/>
</dbReference>
<accession>A0A939LUU6</accession>
<sequence length="233" mass="25444">MTDGARRPPNVAVGVPLTIFGIIALVLVGSFLLQRGWETNGGKPTAEQQAAWQTERASAEDPLVIGEQSAPVELVIYSDYQCPFCSHWNSKTLPKLQRYIDDGDLRVVWRDTGLSGEASERGARAVYAAALQDEFLAYHDALMANPKGASDDELSEESLIALADELGLNVERFKIDFASPEVERAVEANEQEARSGGVTRAPSFEFNGDLISGYQPTDAFIENIDAALHEQDE</sequence>
<reference evidence="8" key="1">
    <citation type="submission" date="2021-03" db="EMBL/GenBank/DDBJ databases">
        <title>Leucobacter chromiisoli sp. nov., isolated from chromium-containing soil of chemical plant.</title>
        <authorList>
            <person name="Xu Z."/>
        </authorList>
    </citation>
    <scope>NUCLEOTIDE SEQUENCE</scope>
    <source>
        <strain evidence="8">A2</strain>
    </source>
</reference>
<evidence type="ECO:0000313" key="8">
    <source>
        <dbReference type="EMBL" id="MBO1804511.1"/>
    </source>
</evidence>
<keyword evidence="6" id="KW-1133">Transmembrane helix</keyword>
<keyword evidence="6" id="KW-0472">Membrane</keyword>
<dbReference type="Gene3D" id="3.40.30.10">
    <property type="entry name" value="Glutaredoxin"/>
    <property type="match status" value="1"/>
</dbReference>
<evidence type="ECO:0000256" key="4">
    <source>
        <dbReference type="ARBA" id="ARBA00023157"/>
    </source>
</evidence>
<dbReference type="SUPFAM" id="SSF52833">
    <property type="entry name" value="Thioredoxin-like"/>
    <property type="match status" value="1"/>
</dbReference>
<dbReference type="AlphaFoldDB" id="A0A939LUU6"/>
<keyword evidence="6" id="KW-0812">Transmembrane</keyword>
<dbReference type="InterPro" id="IPR036249">
    <property type="entry name" value="Thioredoxin-like_sf"/>
</dbReference>
<feature type="domain" description="Thioredoxin-like fold" evidence="7">
    <location>
        <begin position="60"/>
        <end position="225"/>
    </location>
</feature>
<evidence type="ECO:0000313" key="9">
    <source>
        <dbReference type="Proteomes" id="UP000664398"/>
    </source>
</evidence>
<dbReference type="PANTHER" id="PTHR13887:SF14">
    <property type="entry name" value="DISULFIDE BOND FORMATION PROTEIN D"/>
    <property type="match status" value="1"/>
</dbReference>
<dbReference type="GO" id="GO:0016491">
    <property type="term" value="F:oxidoreductase activity"/>
    <property type="evidence" value="ECO:0007669"/>
    <property type="project" value="UniProtKB-KW"/>
</dbReference>
<keyword evidence="4" id="KW-1015">Disulfide bond</keyword>
<comment type="caution">
    <text evidence="8">The sequence shown here is derived from an EMBL/GenBank/DDBJ whole genome shotgun (WGS) entry which is preliminary data.</text>
</comment>
<dbReference type="RefSeq" id="WP_208044991.1">
    <property type="nucleotide sequence ID" value="NZ_JAGDYL010000005.1"/>
</dbReference>
<organism evidence="8 9">
    <name type="scientific">Leucobacter ruminantium</name>
    <dbReference type="NCBI Taxonomy" id="1289170"/>
    <lineage>
        <taxon>Bacteria</taxon>
        <taxon>Bacillati</taxon>
        <taxon>Actinomycetota</taxon>
        <taxon>Actinomycetes</taxon>
        <taxon>Micrococcales</taxon>
        <taxon>Microbacteriaceae</taxon>
        <taxon>Leucobacter</taxon>
    </lineage>
</organism>
<keyword evidence="9" id="KW-1185">Reference proteome</keyword>
<keyword evidence="5" id="KW-0676">Redox-active center</keyword>
<evidence type="ECO:0000256" key="1">
    <source>
        <dbReference type="ARBA" id="ARBA00005791"/>
    </source>
</evidence>
<dbReference type="Proteomes" id="UP000664398">
    <property type="component" value="Unassembled WGS sequence"/>
</dbReference>
<evidence type="ECO:0000256" key="6">
    <source>
        <dbReference type="SAM" id="Phobius"/>
    </source>
</evidence>
<keyword evidence="2" id="KW-0732">Signal</keyword>